<dbReference type="PANTHER" id="PTHR34294">
    <property type="entry name" value="TRANSCRIPTIONAL REGULATOR-RELATED"/>
    <property type="match status" value="1"/>
</dbReference>
<dbReference type="InterPro" id="IPR007324">
    <property type="entry name" value="Sugar-bd_dom_put"/>
</dbReference>
<keyword evidence="2" id="KW-0805">Transcription regulation</keyword>
<keyword evidence="4" id="KW-0804">Transcription</keyword>
<comment type="caution">
    <text evidence="6">The sequence shown here is derived from an EMBL/GenBank/DDBJ whole genome shotgun (WGS) entry which is preliminary data.</text>
</comment>
<dbReference type="RefSeq" id="WP_271090411.1">
    <property type="nucleotide sequence ID" value="NZ_JAPJZH010000008.1"/>
</dbReference>
<dbReference type="EMBL" id="JAPJZH010000008">
    <property type="protein sequence ID" value="MDA4846636.1"/>
    <property type="molecule type" value="Genomic_DNA"/>
</dbReference>
<keyword evidence="3" id="KW-0238">DNA-binding</keyword>
<evidence type="ECO:0000259" key="5">
    <source>
        <dbReference type="Pfam" id="PF04198"/>
    </source>
</evidence>
<accession>A0ABT4VPK0</accession>
<dbReference type="Proteomes" id="UP001148313">
    <property type="component" value="Unassembled WGS sequence"/>
</dbReference>
<dbReference type="SUPFAM" id="SSF100950">
    <property type="entry name" value="NagB/RpiA/CoA transferase-like"/>
    <property type="match status" value="1"/>
</dbReference>
<keyword evidence="7" id="KW-1185">Reference proteome</keyword>
<feature type="domain" description="Sugar-binding" evidence="5">
    <location>
        <begin position="63"/>
        <end position="317"/>
    </location>
</feature>
<dbReference type="InterPro" id="IPR037171">
    <property type="entry name" value="NagB/RpiA_transferase-like"/>
</dbReference>
<comment type="similarity">
    <text evidence="1">Belongs to the SorC transcriptional regulatory family.</text>
</comment>
<dbReference type="Gene3D" id="1.10.10.60">
    <property type="entry name" value="Homeodomain-like"/>
    <property type="match status" value="1"/>
</dbReference>
<evidence type="ECO:0000313" key="6">
    <source>
        <dbReference type="EMBL" id="MDA4846636.1"/>
    </source>
</evidence>
<sequence length="323" mass="34531">MNSSAPDVEQMRTIARVLSLHFEEGLQQSQIAAKLGLSTAKVNRLIKQGRELGMVQITIKSPFVPLFDLERELSSRWPLKHCVVVPEVTGSAEATLNQVGKGAGTLLLEVLQDGDTVAISAGKALSALIENLAVDRSFAVNIVPMTGGVQGQHYTDVNHIATELADRLGGHATLLHAPLHTASKQERDLLMSVQSVKSVMDQVANAAVALVGVGSVVGSNATYYEAHPVSEQERQRLYDDGIRGEFLGYLIDRQGKLSGNGYNSKLVAYAPDLAAEIPVTIGVASGPEKVEPIIAALEGGYLNSLVTDERTARSVLEMEIEDA</sequence>
<evidence type="ECO:0000256" key="1">
    <source>
        <dbReference type="ARBA" id="ARBA00010466"/>
    </source>
</evidence>
<evidence type="ECO:0000256" key="3">
    <source>
        <dbReference type="ARBA" id="ARBA00023125"/>
    </source>
</evidence>
<dbReference type="InterPro" id="IPR051054">
    <property type="entry name" value="SorC_transcr_regulators"/>
</dbReference>
<name>A0ABT4VPK0_9HYPH</name>
<evidence type="ECO:0000256" key="2">
    <source>
        <dbReference type="ARBA" id="ARBA00023015"/>
    </source>
</evidence>
<organism evidence="6 7">
    <name type="scientific">Hoeflea poritis</name>
    <dbReference type="NCBI Taxonomy" id="2993659"/>
    <lineage>
        <taxon>Bacteria</taxon>
        <taxon>Pseudomonadati</taxon>
        <taxon>Pseudomonadota</taxon>
        <taxon>Alphaproteobacteria</taxon>
        <taxon>Hyphomicrobiales</taxon>
        <taxon>Rhizobiaceae</taxon>
        <taxon>Hoeflea</taxon>
    </lineage>
</organism>
<dbReference type="Pfam" id="PF04198">
    <property type="entry name" value="Sugar-bind"/>
    <property type="match status" value="1"/>
</dbReference>
<evidence type="ECO:0000313" key="7">
    <source>
        <dbReference type="Proteomes" id="UP001148313"/>
    </source>
</evidence>
<dbReference type="PANTHER" id="PTHR34294:SF1">
    <property type="entry name" value="TRANSCRIPTIONAL REGULATOR LSRR"/>
    <property type="match status" value="1"/>
</dbReference>
<gene>
    <name evidence="6" type="ORF">OOZ53_14830</name>
</gene>
<protein>
    <submittedName>
        <fullName evidence="6">Sugar-binding transcriptional regulator</fullName>
    </submittedName>
</protein>
<evidence type="ECO:0000256" key="4">
    <source>
        <dbReference type="ARBA" id="ARBA00023163"/>
    </source>
</evidence>
<dbReference type="Gene3D" id="3.40.50.1360">
    <property type="match status" value="1"/>
</dbReference>
<proteinExistence type="inferred from homology"/>
<reference evidence="6" key="1">
    <citation type="submission" date="2022-11" db="EMBL/GenBank/DDBJ databases">
        <title>Hoeflea poritis sp. nov., isolated from scleractinian coral Porites lutea.</title>
        <authorList>
            <person name="Zhang G."/>
            <person name="Wei Q."/>
            <person name="Cai L."/>
        </authorList>
    </citation>
    <scope>NUCLEOTIDE SEQUENCE</scope>
    <source>
        <strain evidence="6">E7-10</strain>
    </source>
</reference>